<feature type="domain" description="Topo IA-type catalytic" evidence="18">
    <location>
        <begin position="155"/>
        <end position="613"/>
    </location>
</feature>
<dbReference type="SMART" id="SM00437">
    <property type="entry name" value="TOP1Ac"/>
    <property type="match status" value="1"/>
</dbReference>
<dbReference type="PRINTS" id="PR00417">
    <property type="entry name" value="PRTPISMRASEI"/>
</dbReference>
<dbReference type="Gene3D" id="3.30.65.10">
    <property type="entry name" value="Bacterial Topoisomerase I, domain 1"/>
    <property type="match status" value="1"/>
</dbReference>
<dbReference type="InterPro" id="IPR013826">
    <property type="entry name" value="Topo_IA_cen_sub3"/>
</dbReference>
<dbReference type="SMART" id="SM00436">
    <property type="entry name" value="TOP1Bc"/>
    <property type="match status" value="1"/>
</dbReference>
<evidence type="ECO:0000256" key="8">
    <source>
        <dbReference type="ARBA" id="ARBA00022842"/>
    </source>
</evidence>
<keyword evidence="7" id="KW-0862">Zinc</keyword>
<dbReference type="GO" id="GO:0006265">
    <property type="term" value="P:DNA topological change"/>
    <property type="evidence" value="ECO:0007669"/>
    <property type="project" value="InterPro"/>
</dbReference>
<dbReference type="InterPro" id="IPR006171">
    <property type="entry name" value="TOPRIM_dom"/>
</dbReference>
<evidence type="ECO:0000256" key="13">
    <source>
        <dbReference type="ARBA" id="ARBA00031985"/>
    </source>
</evidence>
<dbReference type="InterPro" id="IPR023406">
    <property type="entry name" value="Topo_IA_AS"/>
</dbReference>
<dbReference type="PROSITE" id="PS52039">
    <property type="entry name" value="TOPO_IA_2"/>
    <property type="match status" value="1"/>
</dbReference>
<dbReference type="InterPro" id="IPR003602">
    <property type="entry name" value="Topo_IA_DNA-bd_dom"/>
</dbReference>
<dbReference type="InterPro" id="IPR023405">
    <property type="entry name" value="Topo_IA_core_domain"/>
</dbReference>
<organism evidence="19 20">
    <name type="scientific">Providencia rettgeri</name>
    <dbReference type="NCBI Taxonomy" id="587"/>
    <lineage>
        <taxon>Bacteria</taxon>
        <taxon>Pseudomonadati</taxon>
        <taxon>Pseudomonadota</taxon>
        <taxon>Gammaproteobacteria</taxon>
        <taxon>Enterobacterales</taxon>
        <taxon>Morganellaceae</taxon>
        <taxon>Providencia</taxon>
    </lineage>
</organism>
<dbReference type="Gene3D" id="1.10.290.10">
    <property type="entry name" value="Topoisomerase I, domain 4"/>
    <property type="match status" value="1"/>
</dbReference>
<dbReference type="InterPro" id="IPR013825">
    <property type="entry name" value="Topo_IA_cen_sub2"/>
</dbReference>
<keyword evidence="11 19" id="KW-0413">Isomerase</keyword>
<evidence type="ECO:0000256" key="4">
    <source>
        <dbReference type="ARBA" id="ARBA00022723"/>
    </source>
</evidence>
<keyword evidence="4" id="KW-0479">Metal-binding</keyword>
<dbReference type="GO" id="GO:0003677">
    <property type="term" value="F:DNA binding"/>
    <property type="evidence" value="ECO:0007669"/>
    <property type="project" value="UniProtKB-KW"/>
</dbReference>
<evidence type="ECO:0000256" key="5">
    <source>
        <dbReference type="ARBA" id="ARBA00022737"/>
    </source>
</evidence>
<dbReference type="NCBIfam" id="TIGR01056">
    <property type="entry name" value="topB"/>
    <property type="match status" value="1"/>
</dbReference>
<dbReference type="NCBIfam" id="NF005829">
    <property type="entry name" value="PRK07726.1"/>
    <property type="match status" value="1"/>
</dbReference>
<dbReference type="GO" id="GO:0006281">
    <property type="term" value="P:DNA repair"/>
    <property type="evidence" value="ECO:0007669"/>
    <property type="project" value="TreeGrafter"/>
</dbReference>
<dbReference type="EMBL" id="CAHPSF010000003">
    <property type="protein sequence ID" value="CAB5688683.1"/>
    <property type="molecule type" value="Genomic_DNA"/>
</dbReference>
<evidence type="ECO:0000313" key="19">
    <source>
        <dbReference type="EMBL" id="CAB5688683.1"/>
    </source>
</evidence>
<evidence type="ECO:0000256" key="14">
    <source>
        <dbReference type="ARBA" id="ARBA00032235"/>
    </source>
</evidence>
<keyword evidence="5" id="KW-0677">Repeat</keyword>
<dbReference type="SMART" id="SM00493">
    <property type="entry name" value="TOPRIM"/>
    <property type="match status" value="1"/>
</dbReference>
<evidence type="ECO:0000256" key="10">
    <source>
        <dbReference type="ARBA" id="ARBA00023125"/>
    </source>
</evidence>
<evidence type="ECO:0000313" key="20">
    <source>
        <dbReference type="Proteomes" id="UP000834611"/>
    </source>
</evidence>
<dbReference type="Proteomes" id="UP000834611">
    <property type="component" value="Unassembled WGS sequence"/>
</dbReference>
<dbReference type="EC" id="5.6.2.1" evidence="3"/>
<dbReference type="AlphaFoldDB" id="A0A9N8CYB8"/>
<dbReference type="PROSITE" id="PS50880">
    <property type="entry name" value="TOPRIM"/>
    <property type="match status" value="1"/>
</dbReference>
<feature type="domain" description="Toprim" evidence="17">
    <location>
        <begin position="6"/>
        <end position="138"/>
    </location>
</feature>
<dbReference type="Gene3D" id="3.40.50.140">
    <property type="match status" value="1"/>
</dbReference>
<dbReference type="InterPro" id="IPR013824">
    <property type="entry name" value="Topo_IA_cen_sub1"/>
</dbReference>
<keyword evidence="8" id="KW-0460">Magnesium</keyword>
<evidence type="ECO:0000256" key="12">
    <source>
        <dbReference type="ARBA" id="ARBA00030003"/>
    </source>
</evidence>
<dbReference type="CDD" id="cd03362">
    <property type="entry name" value="TOPRIM_TopoIA_TopoIII"/>
    <property type="match status" value="1"/>
</dbReference>
<keyword evidence="10" id="KW-0238">DNA-binding</keyword>
<accession>A0A9N8CYB8</accession>
<keyword evidence="9" id="KW-0799">Topoisomerase</keyword>
<evidence type="ECO:0000256" key="1">
    <source>
        <dbReference type="ARBA" id="ARBA00000213"/>
    </source>
</evidence>
<feature type="region of interest" description="Disordered" evidence="16">
    <location>
        <begin position="456"/>
        <end position="479"/>
    </location>
</feature>
<dbReference type="Pfam" id="PF01751">
    <property type="entry name" value="Toprim"/>
    <property type="match status" value="1"/>
</dbReference>
<dbReference type="CDD" id="cd00186">
    <property type="entry name" value="TOP1Ac"/>
    <property type="match status" value="1"/>
</dbReference>
<comment type="catalytic activity">
    <reaction evidence="1">
        <text>ATP-independent breakage of single-stranded DNA, followed by passage and rejoining.</text>
        <dbReference type="EC" id="5.6.2.1"/>
    </reaction>
</comment>
<dbReference type="Gene3D" id="1.10.460.10">
    <property type="entry name" value="Topoisomerase I, domain 2"/>
    <property type="match status" value="1"/>
</dbReference>
<dbReference type="InterPro" id="IPR013498">
    <property type="entry name" value="Topo_IA_Znf"/>
</dbReference>
<dbReference type="PANTHER" id="PTHR11390">
    <property type="entry name" value="PROKARYOTIC DNA TOPOISOMERASE"/>
    <property type="match status" value="1"/>
</dbReference>
<dbReference type="PROSITE" id="PS00396">
    <property type="entry name" value="TOPO_IA_1"/>
    <property type="match status" value="1"/>
</dbReference>
<feature type="region of interest" description="Disordered" evidence="16">
    <location>
        <begin position="668"/>
        <end position="690"/>
    </location>
</feature>
<dbReference type="SUPFAM" id="SSF56712">
    <property type="entry name" value="Prokaryotic type I DNA topoisomerase"/>
    <property type="match status" value="1"/>
</dbReference>
<keyword evidence="6" id="KW-0863">Zinc-finger</keyword>
<evidence type="ECO:0000256" key="9">
    <source>
        <dbReference type="ARBA" id="ARBA00023029"/>
    </source>
</evidence>
<evidence type="ECO:0000259" key="18">
    <source>
        <dbReference type="PROSITE" id="PS52039"/>
    </source>
</evidence>
<dbReference type="Pfam" id="PF01396">
    <property type="entry name" value="Zn_ribbon_Top1"/>
    <property type="match status" value="1"/>
</dbReference>
<sequence length="690" mass="77244">MQVGKMKLFLCEKPSQAKDIAHIVGATQRLEHYFQGNGVQVAWARGHLLEQAEPDAYGPQFATPWRQSVLPIIPDDWRMVVKKETASLFRTIKTLLANADEVIIATDADREGEVIARELLEACHYRGVVQRLWLSALDEVSIRQALQNVLPGEKTQALYFAGLGRSRADWLIGMNMTRLFTIKARALGFGGILSVGRVQTPTLALIVRREREISEFVSKPFWRVIALLQHNGTVFKSFWQPAAQYCDDEHRCINIQAAQAVVQLCQQTAKAAVRTVNETREKALAPLPFDLGTLQQAASKRWGYSADKVLEIAQSLYEKHKATTYPRTDCGYLPVSMRAEIPTVLGALGASDPSLKSIIEQLQSERISRVWNDAKITAHHGIIPTKHAPDLSAMNDAELNVYRLIRSHYLAQFFPDQEWDVTEVLFDIGGQRFVTRGKVERVKGWFRLFESKNEEDRLQKEDAENDASAGAEKLPPLRENESCVIQQTEARQQATTPPKPYTDGTLIAAMKNAASFVTDPTLKKVLKENAGLGTEATRAGIITTLEKRKLIVRQKKTLRATETGCQLIDSLPAVCTDPGMTALWEQSLEQVALGQLSLDLFMQSQITWLAHLIKKGSETPLSLNLPAMPPCPECQSNTILRESAKGRFWSCQRYPDCKGTIPLIEKTQSNGVKRKEKRPSSSQKIMDLFS</sequence>
<evidence type="ECO:0000256" key="11">
    <source>
        <dbReference type="ARBA" id="ARBA00023235"/>
    </source>
</evidence>
<dbReference type="InterPro" id="IPR034144">
    <property type="entry name" value="TOPRIM_TopoIII"/>
</dbReference>
<evidence type="ECO:0000256" key="6">
    <source>
        <dbReference type="ARBA" id="ARBA00022771"/>
    </source>
</evidence>
<evidence type="ECO:0000256" key="2">
    <source>
        <dbReference type="ARBA" id="ARBA00009446"/>
    </source>
</evidence>
<evidence type="ECO:0000256" key="16">
    <source>
        <dbReference type="SAM" id="MobiDB-lite"/>
    </source>
</evidence>
<gene>
    <name evidence="19" type="primary">topB_2</name>
    <name evidence="19" type="ORF">GHA_01752</name>
</gene>
<evidence type="ECO:0000256" key="3">
    <source>
        <dbReference type="ARBA" id="ARBA00012891"/>
    </source>
</evidence>
<dbReference type="GO" id="GO:0006310">
    <property type="term" value="P:DNA recombination"/>
    <property type="evidence" value="ECO:0007669"/>
    <property type="project" value="TreeGrafter"/>
</dbReference>
<protein>
    <recommendedName>
        <fullName evidence="3">DNA topoisomerase</fullName>
        <ecNumber evidence="3">5.6.2.1</ecNumber>
    </recommendedName>
    <alternativeName>
        <fullName evidence="15">Omega-protein</fullName>
    </alternativeName>
    <alternativeName>
        <fullName evidence="14">Relaxing enzyme</fullName>
    </alternativeName>
    <alternativeName>
        <fullName evidence="12">Swivelase</fullName>
    </alternativeName>
    <alternativeName>
        <fullName evidence="13">Untwisting enzyme</fullName>
    </alternativeName>
</protein>
<evidence type="ECO:0000256" key="15">
    <source>
        <dbReference type="ARBA" id="ARBA00032877"/>
    </source>
</evidence>
<dbReference type="Pfam" id="PF01131">
    <property type="entry name" value="Topoisom_bac"/>
    <property type="match status" value="1"/>
</dbReference>
<dbReference type="InterPro" id="IPR005738">
    <property type="entry name" value="TopoIII"/>
</dbReference>
<dbReference type="InterPro" id="IPR013497">
    <property type="entry name" value="Topo_IA_cen"/>
</dbReference>
<dbReference type="InterPro" id="IPR000380">
    <property type="entry name" value="Topo_IA"/>
</dbReference>
<dbReference type="SUPFAM" id="SSF57783">
    <property type="entry name" value="Zinc beta-ribbon"/>
    <property type="match status" value="1"/>
</dbReference>
<evidence type="ECO:0000256" key="7">
    <source>
        <dbReference type="ARBA" id="ARBA00022833"/>
    </source>
</evidence>
<dbReference type="Gene3D" id="2.70.20.10">
    <property type="entry name" value="Topoisomerase I, domain 3"/>
    <property type="match status" value="1"/>
</dbReference>
<dbReference type="PANTHER" id="PTHR11390:SF21">
    <property type="entry name" value="DNA TOPOISOMERASE 3-ALPHA"/>
    <property type="match status" value="1"/>
</dbReference>
<reference evidence="19" key="1">
    <citation type="submission" date="2020-05" db="EMBL/GenBank/DDBJ databases">
        <authorList>
            <person name="Delgado-Blas J."/>
        </authorList>
    </citation>
    <scope>NUCLEOTIDE SEQUENCE</scope>
    <source>
        <strain evidence="19">BB1453</strain>
    </source>
</reference>
<comment type="caution">
    <text evidence="19">The sequence shown here is derived from an EMBL/GenBank/DDBJ whole genome shotgun (WGS) entry which is preliminary data.</text>
</comment>
<name>A0A9N8CYB8_PRORE</name>
<dbReference type="GO" id="GO:0008270">
    <property type="term" value="F:zinc ion binding"/>
    <property type="evidence" value="ECO:0007669"/>
    <property type="project" value="UniProtKB-KW"/>
</dbReference>
<dbReference type="InterPro" id="IPR003601">
    <property type="entry name" value="Topo_IA_2"/>
</dbReference>
<dbReference type="GO" id="GO:0043597">
    <property type="term" value="C:cytoplasmic replication fork"/>
    <property type="evidence" value="ECO:0007669"/>
    <property type="project" value="TreeGrafter"/>
</dbReference>
<dbReference type="GO" id="GO:0003917">
    <property type="term" value="F:DNA topoisomerase type I (single strand cut, ATP-independent) activity"/>
    <property type="evidence" value="ECO:0007669"/>
    <property type="project" value="UniProtKB-EC"/>
</dbReference>
<proteinExistence type="inferred from homology"/>
<evidence type="ECO:0000259" key="17">
    <source>
        <dbReference type="PROSITE" id="PS50880"/>
    </source>
</evidence>
<comment type="similarity">
    <text evidence="2">Belongs to the type IA topoisomerase family.</text>
</comment>